<protein>
    <submittedName>
        <fullName evidence="2">Class IIb bacteriocin, lactobin A/cerein 7B family</fullName>
    </submittedName>
</protein>
<evidence type="ECO:0000256" key="1">
    <source>
        <dbReference type="SAM" id="Phobius"/>
    </source>
</evidence>
<evidence type="ECO:0000313" key="3">
    <source>
        <dbReference type="Proteomes" id="UP000322791"/>
    </source>
</evidence>
<comment type="caution">
    <text evidence="2">The sequence shown here is derived from an EMBL/GenBank/DDBJ whole genome shotgun (WGS) entry which is preliminary data.</text>
</comment>
<keyword evidence="3" id="KW-1185">Reference proteome</keyword>
<dbReference type="Proteomes" id="UP000322791">
    <property type="component" value="Unassembled WGS sequence"/>
</dbReference>
<dbReference type="AlphaFoldDB" id="A0A5D6V8A9"/>
<dbReference type="RefSeq" id="WP_149070379.1">
    <property type="nucleotide sequence ID" value="NZ_VTHL01000006.1"/>
</dbReference>
<keyword evidence="1" id="KW-1133">Transmembrane helix</keyword>
<evidence type="ECO:0000313" key="2">
    <source>
        <dbReference type="EMBL" id="TYZ10894.1"/>
    </source>
</evidence>
<dbReference type="EMBL" id="VTHL01000006">
    <property type="protein sequence ID" value="TYZ10894.1"/>
    <property type="molecule type" value="Genomic_DNA"/>
</dbReference>
<feature type="transmembrane region" description="Helical" evidence="1">
    <location>
        <begin position="28"/>
        <end position="46"/>
    </location>
</feature>
<keyword evidence="1" id="KW-0472">Membrane</keyword>
<keyword evidence="1" id="KW-0812">Transmembrane</keyword>
<accession>A0A5D6V8A9</accession>
<sequence length="61" mass="6672">MNAQLLKLDEFNLVELSHDENAEIEGGFLVQFLAIGAAMAAGVAIYEAGKYTGEFIYHVTH</sequence>
<proteinExistence type="predicted"/>
<reference evidence="2 3" key="1">
    <citation type="submission" date="2019-08" db="EMBL/GenBank/DDBJ databases">
        <authorList>
            <person name="Seo M.-J."/>
        </authorList>
    </citation>
    <scope>NUCLEOTIDE SEQUENCE [LARGE SCALE GENOMIC DNA]</scope>
    <source>
        <strain evidence="2 3">KIGAM108</strain>
    </source>
</reference>
<gene>
    <name evidence="2" type="ORF">FY528_07495</name>
</gene>
<organism evidence="2 3">
    <name type="scientific">Hymenobacter lutimineralis</name>
    <dbReference type="NCBI Taxonomy" id="2606448"/>
    <lineage>
        <taxon>Bacteria</taxon>
        <taxon>Pseudomonadati</taxon>
        <taxon>Bacteroidota</taxon>
        <taxon>Cytophagia</taxon>
        <taxon>Cytophagales</taxon>
        <taxon>Hymenobacteraceae</taxon>
        <taxon>Hymenobacter</taxon>
    </lineage>
</organism>
<name>A0A5D6V8A9_9BACT</name>